<proteinExistence type="predicted"/>
<dbReference type="EMBL" id="LN681231">
    <property type="protein sequence ID" value="CEK27315.1"/>
    <property type="molecule type" value="Genomic_DNA"/>
</dbReference>
<dbReference type="AlphaFoldDB" id="A0A0A8VCP1"/>
<accession>A0A0A8VCP1</accession>
<name>A0A0A8VCP1_YERRU</name>
<dbReference type="GeneID" id="71773465"/>
<sequence>MVVTATGFTQPLRVMFAPLYRLRRQVTPVALVSTLHQGWLGACCRRLAFIELAVLLVVAFA</sequence>
<reference evidence="1" key="1">
    <citation type="journal article" date="2015" name="Genome Announc.">
        <title>Complete Genome Sequence of Yersinia ruckeri Strain CSF007-82, Etiologic Agent of Red Mouth Disease in Salmonid Fish.</title>
        <authorList>
            <person name="Nelson M.C."/>
            <person name="LaPatra S.E."/>
            <person name="Welch T.J."/>
            <person name="Graf J."/>
        </authorList>
    </citation>
    <scope>NUCLEOTIDE SEQUENCE</scope>
    <source>
        <strain evidence="1">CSF007-82</strain>
    </source>
</reference>
<evidence type="ECO:0000313" key="1">
    <source>
        <dbReference type="EMBL" id="CEK27315.1"/>
    </source>
</evidence>
<dbReference type="RefSeq" id="WP_004720659.1">
    <property type="nucleotide sequence ID" value="NZ_CCYO01000002.1"/>
</dbReference>
<protein>
    <submittedName>
        <fullName evidence="1">Uncharacterized protein</fullName>
    </submittedName>
</protein>
<organism evidence="1">
    <name type="scientific">Yersinia ruckeri</name>
    <dbReference type="NCBI Taxonomy" id="29486"/>
    <lineage>
        <taxon>Bacteria</taxon>
        <taxon>Pseudomonadati</taxon>
        <taxon>Pseudomonadota</taxon>
        <taxon>Gammaproteobacteria</taxon>
        <taxon>Enterobacterales</taxon>
        <taxon>Yersiniaceae</taxon>
        <taxon>Yersinia</taxon>
    </lineage>
</organism>
<gene>
    <name evidence="1" type="ORF">CSF007_7795</name>
</gene>